<keyword evidence="3" id="KW-1185">Reference proteome</keyword>
<gene>
    <name evidence="2" type="ORF">EDD18DRAFT_1188741</name>
</gene>
<evidence type="ECO:0000313" key="3">
    <source>
        <dbReference type="Proteomes" id="UP001175228"/>
    </source>
</evidence>
<comment type="caution">
    <text evidence="2">The sequence shown here is derived from an EMBL/GenBank/DDBJ whole genome shotgun (WGS) entry which is preliminary data.</text>
</comment>
<sequence>MDRTSYGRLLSNAGTGVSILALMLFPSTTYPLAYALLLLLIPSLAIKIFKAIVIATAEYPKAHESLRDSSTFDRGQEAHAETRLSLMSVRSWARYAHGLWNI</sequence>
<feature type="non-terminal residue" evidence="2">
    <location>
        <position position="1"/>
    </location>
</feature>
<evidence type="ECO:0000313" key="2">
    <source>
        <dbReference type="EMBL" id="KAK0489648.1"/>
    </source>
</evidence>
<name>A0AA39PSC8_9AGAR</name>
<evidence type="ECO:0000256" key="1">
    <source>
        <dbReference type="SAM" id="Phobius"/>
    </source>
</evidence>
<reference evidence="2" key="1">
    <citation type="submission" date="2023-06" db="EMBL/GenBank/DDBJ databases">
        <authorList>
            <consortium name="Lawrence Berkeley National Laboratory"/>
            <person name="Ahrendt S."/>
            <person name="Sahu N."/>
            <person name="Indic B."/>
            <person name="Wong-Bajracharya J."/>
            <person name="Merenyi Z."/>
            <person name="Ke H.-M."/>
            <person name="Monk M."/>
            <person name="Kocsube S."/>
            <person name="Drula E."/>
            <person name="Lipzen A."/>
            <person name="Balint B."/>
            <person name="Henrissat B."/>
            <person name="Andreopoulos B."/>
            <person name="Martin F.M."/>
            <person name="Harder C.B."/>
            <person name="Rigling D."/>
            <person name="Ford K.L."/>
            <person name="Foster G.D."/>
            <person name="Pangilinan J."/>
            <person name="Papanicolaou A."/>
            <person name="Barry K."/>
            <person name="LaButti K."/>
            <person name="Viragh M."/>
            <person name="Koriabine M."/>
            <person name="Yan M."/>
            <person name="Riley R."/>
            <person name="Champramary S."/>
            <person name="Plett K.L."/>
            <person name="Tsai I.J."/>
            <person name="Slot J."/>
            <person name="Sipos G."/>
            <person name="Plett J."/>
            <person name="Nagy L.G."/>
            <person name="Grigoriev I.V."/>
        </authorList>
    </citation>
    <scope>NUCLEOTIDE SEQUENCE</scope>
    <source>
        <strain evidence="2">HWK02</strain>
    </source>
</reference>
<protein>
    <submittedName>
        <fullName evidence="2">Uncharacterized protein</fullName>
    </submittedName>
</protein>
<accession>A0AA39PSC8</accession>
<feature type="transmembrane region" description="Helical" evidence="1">
    <location>
        <begin position="32"/>
        <end position="57"/>
    </location>
</feature>
<keyword evidence="1" id="KW-0812">Transmembrane</keyword>
<feature type="transmembrane region" description="Helical" evidence="1">
    <location>
        <begin position="9"/>
        <end position="26"/>
    </location>
</feature>
<organism evidence="2 3">
    <name type="scientific">Armillaria luteobubalina</name>
    <dbReference type="NCBI Taxonomy" id="153913"/>
    <lineage>
        <taxon>Eukaryota</taxon>
        <taxon>Fungi</taxon>
        <taxon>Dikarya</taxon>
        <taxon>Basidiomycota</taxon>
        <taxon>Agaricomycotina</taxon>
        <taxon>Agaricomycetes</taxon>
        <taxon>Agaricomycetidae</taxon>
        <taxon>Agaricales</taxon>
        <taxon>Marasmiineae</taxon>
        <taxon>Physalacriaceae</taxon>
        <taxon>Armillaria</taxon>
    </lineage>
</organism>
<dbReference type="EMBL" id="JAUEPU010000037">
    <property type="protein sequence ID" value="KAK0489648.1"/>
    <property type="molecule type" value="Genomic_DNA"/>
</dbReference>
<dbReference type="Proteomes" id="UP001175228">
    <property type="component" value="Unassembled WGS sequence"/>
</dbReference>
<proteinExistence type="predicted"/>
<keyword evidence="1" id="KW-0472">Membrane</keyword>
<dbReference type="AlphaFoldDB" id="A0AA39PSC8"/>
<keyword evidence="1" id="KW-1133">Transmembrane helix</keyword>